<evidence type="ECO:0000313" key="2">
    <source>
        <dbReference type="Proteomes" id="UP001277972"/>
    </source>
</evidence>
<name>A0ACC6M0I3_9BACI</name>
<protein>
    <submittedName>
        <fullName evidence="1">Methyl-accepting chemotaxis protein</fullName>
    </submittedName>
</protein>
<gene>
    <name evidence="1" type="ORF">SH601_00335</name>
</gene>
<reference evidence="1" key="1">
    <citation type="submission" date="2023-11" db="EMBL/GenBank/DDBJ databases">
        <title>Gracilibacillus pellucida a moderately halophilic bacterium isolated from saline soil in Xinjiang province.</title>
        <authorList>
            <person name="Zhang Z."/>
            <person name="Tan F."/>
            <person name="Wang Y."/>
            <person name="Xia M."/>
        </authorList>
    </citation>
    <scope>NUCLEOTIDE SEQUENCE</scope>
    <source>
        <strain evidence="1">S3-1-1</strain>
    </source>
</reference>
<proteinExistence type="predicted"/>
<dbReference type="EMBL" id="JAWZSR010000001">
    <property type="protein sequence ID" value="MDX8044420.1"/>
    <property type="molecule type" value="Genomic_DNA"/>
</dbReference>
<dbReference type="Proteomes" id="UP001277972">
    <property type="component" value="Unassembled WGS sequence"/>
</dbReference>
<accession>A0ACC6M0I3</accession>
<organism evidence="1 2">
    <name type="scientific">Gracilibacillus pellucidus</name>
    <dbReference type="NCBI Taxonomy" id="3095368"/>
    <lineage>
        <taxon>Bacteria</taxon>
        <taxon>Bacillati</taxon>
        <taxon>Bacillota</taxon>
        <taxon>Bacilli</taxon>
        <taxon>Bacillales</taxon>
        <taxon>Bacillaceae</taxon>
        <taxon>Gracilibacillus</taxon>
    </lineage>
</organism>
<keyword evidence="2" id="KW-1185">Reference proteome</keyword>
<comment type="caution">
    <text evidence="1">The sequence shown here is derived from an EMBL/GenBank/DDBJ whole genome shotgun (WGS) entry which is preliminary data.</text>
</comment>
<evidence type="ECO:0000313" key="1">
    <source>
        <dbReference type="EMBL" id="MDX8044420.1"/>
    </source>
</evidence>
<sequence>MKLKQKLMLNSLLPLIIACVIIAFIGYQMTQIQSSNSDHVDQLVNVEKLNSTLVSIEQQLNSYSTNQTESAAESIRTTLSTFYETLEQVPNAKSTEDVLHTIDEKMQQLESDIGLALADQNESEAKRQSIRTNGIQNDIHLLQLIANENYQADQQTLDKNIQFILIFIIVSGIILLLGNIFFSLLMTNKLTKPIYTLIDHADAISNGDLTQTINETTRKDEIGHLHNSFARMNNDLKDVITNVHETAESVAASAEQLSANADETSTATEQIASSIQEVSDGSEIQIENVDQSSKNVEQISNDIETISSRITRATESSKDATSQAKQGMDTVQRVSEQMTIITQNTEETTDVIKGVYQHSKEINKIVDMITAIAEQTNLLALNAAIEAARAGEHGQGFAVVADEVRKLAEESGQSARQISELIAVMQQMTNKAVESTEIGMQTVNEGSVLADKTRDSFDSITTVVTDVQDRMTEVITSLNQMKNSNQTLITSMGQVSAITEQTSHHSQEVASSTEEQTASIQEMTASTKALAELAQELQDKVSRFKI</sequence>